<evidence type="ECO:0000256" key="2">
    <source>
        <dbReference type="ARBA" id="ARBA00022679"/>
    </source>
</evidence>
<dbReference type="SMART" id="SM00382">
    <property type="entry name" value="AAA"/>
    <property type="match status" value="1"/>
</dbReference>
<protein>
    <recommendedName>
        <fullName evidence="11">DNA polymerase III subunit gamma/tau</fullName>
        <ecNumber evidence="11">2.7.7.7</ecNumber>
    </recommendedName>
</protein>
<evidence type="ECO:0000256" key="1">
    <source>
        <dbReference type="ARBA" id="ARBA00006360"/>
    </source>
</evidence>
<keyword evidence="7" id="KW-0862">Zinc</keyword>
<keyword evidence="6 11" id="KW-0547">Nucleotide-binding</keyword>
<dbReference type="PANTHER" id="PTHR11669">
    <property type="entry name" value="REPLICATION FACTOR C / DNA POLYMERASE III GAMMA-TAU SUBUNIT"/>
    <property type="match status" value="1"/>
</dbReference>
<evidence type="ECO:0000256" key="7">
    <source>
        <dbReference type="ARBA" id="ARBA00022833"/>
    </source>
</evidence>
<comment type="similarity">
    <text evidence="1 11">Belongs to the DnaX/STICHEL family.</text>
</comment>
<dbReference type="GO" id="GO:0046872">
    <property type="term" value="F:metal ion binding"/>
    <property type="evidence" value="ECO:0007669"/>
    <property type="project" value="UniProtKB-KW"/>
</dbReference>
<evidence type="ECO:0000256" key="3">
    <source>
        <dbReference type="ARBA" id="ARBA00022695"/>
    </source>
</evidence>
<evidence type="ECO:0000256" key="10">
    <source>
        <dbReference type="ARBA" id="ARBA00049244"/>
    </source>
</evidence>
<feature type="compositionally biased region" description="Low complexity" evidence="12">
    <location>
        <begin position="414"/>
        <end position="428"/>
    </location>
</feature>
<dbReference type="InterPro" id="IPR012763">
    <property type="entry name" value="DNA_pol_III_sug/sutau_N"/>
</dbReference>
<dbReference type="InterPro" id="IPR003593">
    <property type="entry name" value="AAA+_ATPase"/>
</dbReference>
<comment type="catalytic activity">
    <reaction evidence="10 11">
        <text>DNA(n) + a 2'-deoxyribonucleoside 5'-triphosphate = DNA(n+1) + diphosphate</text>
        <dbReference type="Rhea" id="RHEA:22508"/>
        <dbReference type="Rhea" id="RHEA-COMP:17339"/>
        <dbReference type="Rhea" id="RHEA-COMP:17340"/>
        <dbReference type="ChEBI" id="CHEBI:33019"/>
        <dbReference type="ChEBI" id="CHEBI:61560"/>
        <dbReference type="ChEBI" id="CHEBI:173112"/>
        <dbReference type="EC" id="2.7.7.7"/>
    </reaction>
</comment>
<evidence type="ECO:0000256" key="8">
    <source>
        <dbReference type="ARBA" id="ARBA00022840"/>
    </source>
</evidence>
<dbReference type="Gene3D" id="1.10.8.60">
    <property type="match status" value="1"/>
</dbReference>
<dbReference type="CDD" id="cd18137">
    <property type="entry name" value="HLD_clamp_pol_III_gamma_tau"/>
    <property type="match status" value="1"/>
</dbReference>
<feature type="domain" description="AAA+ ATPase" evidence="13">
    <location>
        <begin position="39"/>
        <end position="183"/>
    </location>
</feature>
<dbReference type="InterPro" id="IPR045085">
    <property type="entry name" value="HLD_clamp_pol_III_gamma_tau"/>
</dbReference>
<accession>A0A538ST61</accession>
<dbReference type="AlphaFoldDB" id="A0A538ST61"/>
<keyword evidence="4 11" id="KW-0235">DNA replication</keyword>
<dbReference type="InterPro" id="IPR022754">
    <property type="entry name" value="DNA_pol_III_gamma-3"/>
</dbReference>
<dbReference type="Pfam" id="PF13177">
    <property type="entry name" value="DNA_pol3_delta2"/>
    <property type="match status" value="1"/>
</dbReference>
<feature type="region of interest" description="Disordered" evidence="12">
    <location>
        <begin position="386"/>
        <end position="450"/>
    </location>
</feature>
<keyword evidence="2 11" id="KW-0808">Transferase</keyword>
<comment type="caution">
    <text evidence="14">The sequence shown here is derived from an EMBL/GenBank/DDBJ whole genome shotgun (WGS) entry which is preliminary data.</text>
</comment>
<reference evidence="14 15" key="1">
    <citation type="journal article" date="2019" name="Nat. Microbiol.">
        <title>Mediterranean grassland soil C-N compound turnover is dependent on rainfall and depth, and is mediated by genomically divergent microorganisms.</title>
        <authorList>
            <person name="Diamond S."/>
            <person name="Andeer P.F."/>
            <person name="Li Z."/>
            <person name="Crits-Christoph A."/>
            <person name="Burstein D."/>
            <person name="Anantharaman K."/>
            <person name="Lane K.R."/>
            <person name="Thomas B.C."/>
            <person name="Pan C."/>
            <person name="Northen T.R."/>
            <person name="Banfield J.F."/>
        </authorList>
    </citation>
    <scope>NUCLEOTIDE SEQUENCE [LARGE SCALE GENOMIC DNA]</scope>
    <source>
        <strain evidence="14">WS_4</strain>
    </source>
</reference>
<evidence type="ECO:0000313" key="14">
    <source>
        <dbReference type="EMBL" id="TMQ54579.1"/>
    </source>
</evidence>
<sequence length="605" mass="64823">MPLSHLALARKYRPQIFADLVGQDPIRSTLEQAVAKNRVAHAYLFAGPRGSGKTTTARLIAKALNCERRAAGASEPCNQCGSCIGITAGTSLDVLEIDGASNRGIEEIRNLRENVKYAASGGRFKIYIIDEAHQLTDFAWNALLKTLEEPPAHVRFVFCTTEPLEVPDTIASRCQVFEFRRLRSEELVKHLLDVAEKEKVSLKEDAAALIARASEGSVRDALGRLDQALALSPEGVSAATVAQALGLAGLDAYFDLGEALARRDPKLALEVMDRLHDRGMDVEEIADGLSHHLRQLLLLAVDPSLEKLVDAAPSDRERYAAQAREFRPTDLNAMLGLLLETRGLLRRAEAPRILLEVALVELCTLPTAAKIEDLIRRLGELEAKLEGAPGAKKASGTGSAPAPVAPTSLPAPERSSGSGAQAAGSVAPAAPPPASRRGPSPPRAEQEPSRAALGATALRLVESPGTADVEAADPSDPVLRWRQAVDRVKERKLLLGTCLEEGSYLGMAGGNVRIALSSEHAFHRAMLELKENREILNEELERFYGRGAKLLCESAIPGLETQDAGRREAKTPPAPGGNPEGTIVERIVELFDGEVLGPGPDEGNA</sequence>
<dbReference type="GO" id="GO:0006261">
    <property type="term" value="P:DNA-templated DNA replication"/>
    <property type="evidence" value="ECO:0007669"/>
    <property type="project" value="TreeGrafter"/>
</dbReference>
<dbReference type="InterPro" id="IPR008921">
    <property type="entry name" value="DNA_pol3_clamp-load_cplx_C"/>
</dbReference>
<keyword evidence="5" id="KW-0479">Metal-binding</keyword>
<dbReference type="Gene3D" id="3.40.50.300">
    <property type="entry name" value="P-loop containing nucleotide triphosphate hydrolases"/>
    <property type="match status" value="1"/>
</dbReference>
<evidence type="ECO:0000256" key="4">
    <source>
        <dbReference type="ARBA" id="ARBA00022705"/>
    </source>
</evidence>
<dbReference type="InterPro" id="IPR050238">
    <property type="entry name" value="DNA_Rep/Repair_Clamp_Loader"/>
</dbReference>
<dbReference type="EC" id="2.7.7.7" evidence="11"/>
<dbReference type="PANTHER" id="PTHR11669:SF0">
    <property type="entry name" value="PROTEIN STICHEL-LIKE 2"/>
    <property type="match status" value="1"/>
</dbReference>
<dbReference type="CDD" id="cd00009">
    <property type="entry name" value="AAA"/>
    <property type="match status" value="1"/>
</dbReference>
<dbReference type="Gene3D" id="1.20.272.10">
    <property type="match status" value="1"/>
</dbReference>
<dbReference type="GO" id="GO:0003677">
    <property type="term" value="F:DNA binding"/>
    <property type="evidence" value="ECO:0007669"/>
    <property type="project" value="InterPro"/>
</dbReference>
<evidence type="ECO:0000256" key="12">
    <source>
        <dbReference type="SAM" id="MobiDB-lite"/>
    </source>
</evidence>
<evidence type="ECO:0000256" key="9">
    <source>
        <dbReference type="ARBA" id="ARBA00022932"/>
    </source>
</evidence>
<dbReference type="EMBL" id="VBOU01000064">
    <property type="protein sequence ID" value="TMQ54579.1"/>
    <property type="molecule type" value="Genomic_DNA"/>
</dbReference>
<proteinExistence type="inferred from homology"/>
<feature type="compositionally biased region" description="Pro residues" evidence="12">
    <location>
        <begin position="429"/>
        <end position="442"/>
    </location>
</feature>
<dbReference type="Proteomes" id="UP000319829">
    <property type="component" value="Unassembled WGS sequence"/>
</dbReference>
<dbReference type="FunFam" id="3.40.50.300:FF:000014">
    <property type="entry name" value="DNA polymerase III subunit gamma/tau"/>
    <property type="match status" value="1"/>
</dbReference>
<keyword evidence="9 11" id="KW-0239">DNA-directed DNA polymerase</keyword>
<evidence type="ECO:0000259" key="13">
    <source>
        <dbReference type="SMART" id="SM00382"/>
    </source>
</evidence>
<dbReference type="GO" id="GO:0005524">
    <property type="term" value="F:ATP binding"/>
    <property type="evidence" value="ECO:0007669"/>
    <property type="project" value="UniProtKB-KW"/>
</dbReference>
<dbReference type="GO" id="GO:0009360">
    <property type="term" value="C:DNA polymerase III complex"/>
    <property type="evidence" value="ECO:0007669"/>
    <property type="project" value="InterPro"/>
</dbReference>
<name>A0A538ST61_UNCEI</name>
<dbReference type="SUPFAM" id="SSF52540">
    <property type="entry name" value="P-loop containing nucleoside triphosphate hydrolases"/>
    <property type="match status" value="1"/>
</dbReference>
<dbReference type="SUPFAM" id="SSF48019">
    <property type="entry name" value="post-AAA+ oligomerization domain-like"/>
    <property type="match status" value="1"/>
</dbReference>
<evidence type="ECO:0000313" key="15">
    <source>
        <dbReference type="Proteomes" id="UP000319829"/>
    </source>
</evidence>
<dbReference type="NCBIfam" id="NF004046">
    <property type="entry name" value="PRK05563.1"/>
    <property type="match status" value="1"/>
</dbReference>
<dbReference type="InterPro" id="IPR027417">
    <property type="entry name" value="P-loop_NTPase"/>
</dbReference>
<gene>
    <name evidence="11 14" type="primary">dnaX</name>
    <name evidence="14" type="ORF">E6K74_05630</name>
</gene>
<comment type="subunit">
    <text evidence="11">DNA polymerase III contains a core (composed of alpha, epsilon and theta chains) that associates with a tau subunit. This core dimerizes to form the POLIII' complex. PolIII' associates with the gamma complex (composed of gamma, delta, delta', psi and chi chains) and with the beta chain to form the complete DNA polymerase III complex.</text>
</comment>
<evidence type="ECO:0000256" key="11">
    <source>
        <dbReference type="RuleBase" id="RU364063"/>
    </source>
</evidence>
<organism evidence="14 15">
    <name type="scientific">Eiseniibacteriota bacterium</name>
    <dbReference type="NCBI Taxonomy" id="2212470"/>
    <lineage>
        <taxon>Bacteria</taxon>
        <taxon>Candidatus Eiseniibacteriota</taxon>
    </lineage>
</organism>
<dbReference type="GO" id="GO:0003887">
    <property type="term" value="F:DNA-directed DNA polymerase activity"/>
    <property type="evidence" value="ECO:0007669"/>
    <property type="project" value="UniProtKB-KW"/>
</dbReference>
<dbReference type="Pfam" id="PF12169">
    <property type="entry name" value="DNA_pol3_gamma3"/>
    <property type="match status" value="1"/>
</dbReference>
<comment type="function">
    <text evidence="11">DNA polymerase III is a complex, multichain enzyme responsible for most of the replicative synthesis in bacteria. This DNA polymerase also exhibits 3' to 5' exonuclease activity.</text>
</comment>
<dbReference type="Pfam" id="PF22608">
    <property type="entry name" value="DNAX_ATPase_lid"/>
    <property type="match status" value="1"/>
</dbReference>
<evidence type="ECO:0000256" key="5">
    <source>
        <dbReference type="ARBA" id="ARBA00022723"/>
    </source>
</evidence>
<evidence type="ECO:0000256" key="6">
    <source>
        <dbReference type="ARBA" id="ARBA00022741"/>
    </source>
</evidence>
<keyword evidence="8 11" id="KW-0067">ATP-binding</keyword>
<dbReference type="NCBIfam" id="TIGR02397">
    <property type="entry name" value="dnaX_nterm"/>
    <property type="match status" value="1"/>
</dbReference>
<feature type="region of interest" description="Disordered" evidence="12">
    <location>
        <begin position="561"/>
        <end position="582"/>
    </location>
</feature>
<keyword evidence="3 11" id="KW-0548">Nucleotidyltransferase</keyword>